<evidence type="ECO:0000256" key="3">
    <source>
        <dbReference type="ARBA" id="ARBA00023315"/>
    </source>
</evidence>
<dbReference type="Gene3D" id="3.30.559.70">
    <property type="entry name" value="Choline/Carnitine o-acyltransferase, domain 2"/>
    <property type="match status" value="1"/>
</dbReference>
<dbReference type="InterPro" id="IPR000542">
    <property type="entry name" value="Carn_acyl_trans"/>
</dbReference>
<keyword evidence="7" id="KW-1185">Reference proteome</keyword>
<keyword evidence="2 6" id="KW-0808">Transferase</keyword>
<evidence type="ECO:0000313" key="6">
    <source>
        <dbReference type="EMBL" id="PIK52014.1"/>
    </source>
</evidence>
<dbReference type="STRING" id="307972.A0A2G8KVH2"/>
<gene>
    <name evidence="6" type="ORF">BSL78_11087</name>
</gene>
<feature type="domain" description="Choline/carnitine acyltransferase" evidence="5">
    <location>
        <begin position="19"/>
        <end position="591"/>
    </location>
</feature>
<evidence type="ECO:0000256" key="1">
    <source>
        <dbReference type="ARBA" id="ARBA00005232"/>
    </source>
</evidence>
<dbReference type="InterPro" id="IPR039551">
    <property type="entry name" value="Cho/carn_acyl_trans"/>
</dbReference>
<name>A0A2G8KVH2_STIJA</name>
<comment type="caution">
    <text evidence="6">The sequence shown here is derived from an EMBL/GenBank/DDBJ whole genome shotgun (WGS) entry which is preliminary data.</text>
</comment>
<evidence type="ECO:0000256" key="2">
    <source>
        <dbReference type="ARBA" id="ARBA00022679"/>
    </source>
</evidence>
<dbReference type="Gene3D" id="3.30.559.10">
    <property type="entry name" value="Chloramphenicol acetyltransferase-like domain"/>
    <property type="match status" value="1"/>
</dbReference>
<dbReference type="Pfam" id="PF00755">
    <property type="entry name" value="Carn_acyltransf"/>
    <property type="match status" value="1"/>
</dbReference>
<dbReference type="Proteomes" id="UP000230750">
    <property type="component" value="Unassembled WGS sequence"/>
</dbReference>
<sequence length="608" mass="69488">MATAKTEKTFQFEEDLPSLPVPSLEDSLQNYLDSVKVVVTPGEYEKTRRIVKEFEVNIGPKLHAELTKRAEKSKNWLEEWWEKFAYLQSREPVAVLNGATAMDGVNMSMWPPRDGTQLKRASQAIWVASKYFLKLRREEDSVDRAPNGNPISMHQLRSLFCSCREPGVDCDKMRRYFKTESEGPCPNHVIVLCNGHIFRLEVFNEKEELYGSNEILRQLVDIKRRCSPWQGQCIGVLTAAKRDQWGKAYNHMCSLSNQNADHFEVIRSAMFAVALDDETPRSHIQGMLAGVGGSNVQDRWYDKSYVQIIFESGVFIYTSDHTAFDGLAAFKLAIHNQGEYNVANMRCMGNEEIHESRDMPEELIFQTDDKVEEYKRLAVESYMEHSSTIDMVGSHIDCDRKWVKSKGFSPDAFMQMAIQLSYYTKYGRPGTCYETGATVMFYHGRTDTIRTCTEEMIDWCKAMLDKTKSRGEKIESMKAAHSKHHEITLQAISGGAFDRYLLGLYIISQEMGYDVPEIFLDETYTKSGGGGNFVLSTSQLGRFYQLGAVAPMVKNGYGVFYNLLAERYFATVISYKTCPETDSMEFFDQIRHSLMVMIQLLREGPAKL</sequence>
<dbReference type="SUPFAM" id="SSF52777">
    <property type="entry name" value="CoA-dependent acyltransferases"/>
    <property type="match status" value="2"/>
</dbReference>
<comment type="similarity">
    <text evidence="1">Belongs to the carnitine/choline acetyltransferase family.</text>
</comment>
<evidence type="ECO:0000259" key="5">
    <source>
        <dbReference type="Pfam" id="PF00755"/>
    </source>
</evidence>
<evidence type="ECO:0000256" key="4">
    <source>
        <dbReference type="PIRSR" id="PIRSR600542-1"/>
    </source>
</evidence>
<dbReference type="InterPro" id="IPR023213">
    <property type="entry name" value="CAT-like_dom_sf"/>
</dbReference>
<protein>
    <submittedName>
        <fullName evidence="6">Putative peroxisomal carnitine O-octanoyltransferase</fullName>
    </submittedName>
</protein>
<dbReference type="PROSITE" id="PS00439">
    <property type="entry name" value="ACYLTRANSF_C_1"/>
    <property type="match status" value="1"/>
</dbReference>
<dbReference type="InterPro" id="IPR042231">
    <property type="entry name" value="Cho/carn_acyl_trans_2"/>
</dbReference>
<dbReference type="PANTHER" id="PTHR22589:SF67">
    <property type="entry name" value="PEROXISOMAL CARNITINE O-OCTANOYLTRANSFERASE"/>
    <property type="match status" value="1"/>
</dbReference>
<dbReference type="OrthoDB" id="240216at2759"/>
<dbReference type="AlphaFoldDB" id="A0A2G8KVH2"/>
<organism evidence="6 7">
    <name type="scientific">Stichopus japonicus</name>
    <name type="common">Sea cucumber</name>
    <dbReference type="NCBI Taxonomy" id="307972"/>
    <lineage>
        <taxon>Eukaryota</taxon>
        <taxon>Metazoa</taxon>
        <taxon>Echinodermata</taxon>
        <taxon>Eleutherozoa</taxon>
        <taxon>Echinozoa</taxon>
        <taxon>Holothuroidea</taxon>
        <taxon>Aspidochirotacea</taxon>
        <taxon>Aspidochirotida</taxon>
        <taxon>Stichopodidae</taxon>
        <taxon>Apostichopus</taxon>
    </lineage>
</organism>
<keyword evidence="3" id="KW-0012">Acyltransferase</keyword>
<feature type="active site" description="Proton acceptor" evidence="4">
    <location>
        <position position="321"/>
    </location>
</feature>
<dbReference type="EMBL" id="MRZV01000346">
    <property type="protein sequence ID" value="PIK52014.1"/>
    <property type="molecule type" value="Genomic_DNA"/>
</dbReference>
<dbReference type="PANTHER" id="PTHR22589">
    <property type="entry name" value="CARNITINE O-ACYLTRANSFERASE"/>
    <property type="match status" value="1"/>
</dbReference>
<evidence type="ECO:0000313" key="7">
    <source>
        <dbReference type="Proteomes" id="UP000230750"/>
    </source>
</evidence>
<accession>A0A2G8KVH2</accession>
<proteinExistence type="inferred from homology"/>
<dbReference type="GO" id="GO:0005777">
    <property type="term" value="C:peroxisome"/>
    <property type="evidence" value="ECO:0007669"/>
    <property type="project" value="TreeGrafter"/>
</dbReference>
<dbReference type="GO" id="GO:0008458">
    <property type="term" value="F:carnitine O-octanoyltransferase activity"/>
    <property type="evidence" value="ECO:0007669"/>
    <property type="project" value="TreeGrafter"/>
</dbReference>
<reference evidence="6 7" key="1">
    <citation type="journal article" date="2017" name="PLoS Biol.">
        <title>The sea cucumber genome provides insights into morphological evolution and visceral regeneration.</title>
        <authorList>
            <person name="Zhang X."/>
            <person name="Sun L."/>
            <person name="Yuan J."/>
            <person name="Sun Y."/>
            <person name="Gao Y."/>
            <person name="Zhang L."/>
            <person name="Li S."/>
            <person name="Dai H."/>
            <person name="Hamel J.F."/>
            <person name="Liu C."/>
            <person name="Yu Y."/>
            <person name="Liu S."/>
            <person name="Lin W."/>
            <person name="Guo K."/>
            <person name="Jin S."/>
            <person name="Xu P."/>
            <person name="Storey K.B."/>
            <person name="Huan P."/>
            <person name="Zhang T."/>
            <person name="Zhou Y."/>
            <person name="Zhang J."/>
            <person name="Lin C."/>
            <person name="Li X."/>
            <person name="Xing L."/>
            <person name="Huo D."/>
            <person name="Sun M."/>
            <person name="Wang L."/>
            <person name="Mercier A."/>
            <person name="Li F."/>
            <person name="Yang H."/>
            <person name="Xiang J."/>
        </authorList>
    </citation>
    <scope>NUCLEOTIDE SEQUENCE [LARGE SCALE GENOMIC DNA]</scope>
    <source>
        <strain evidence="6">Shaxun</strain>
        <tissue evidence="6">Muscle</tissue>
    </source>
</reference>